<dbReference type="Pfam" id="PF00176">
    <property type="entry name" value="SNF2-rel_dom"/>
    <property type="match status" value="1"/>
</dbReference>
<feature type="compositionally biased region" description="Basic and acidic residues" evidence="9">
    <location>
        <begin position="503"/>
        <end position="516"/>
    </location>
</feature>
<dbReference type="PANTHER" id="PTHR45797:SF3">
    <property type="entry name" value="TRANSCRIPTIONAL REGULATOR ATRX HOMOLOG"/>
    <property type="match status" value="1"/>
</dbReference>
<dbReference type="GO" id="GO:0016887">
    <property type="term" value="F:ATP hydrolysis activity"/>
    <property type="evidence" value="ECO:0007669"/>
    <property type="project" value="InterPro"/>
</dbReference>
<dbReference type="EMBL" id="IACF01001309">
    <property type="protein sequence ID" value="LAB67021.1"/>
    <property type="molecule type" value="mRNA"/>
</dbReference>
<keyword evidence="4" id="KW-0378">Hydrolase</keyword>
<dbReference type="AlphaFoldDB" id="A0A2P2HZ18"/>
<dbReference type="Gene3D" id="3.40.50.10810">
    <property type="entry name" value="Tandem AAA-ATPase domain"/>
    <property type="match status" value="1"/>
</dbReference>
<dbReference type="GO" id="GO:0005524">
    <property type="term" value="F:ATP binding"/>
    <property type="evidence" value="ECO:0007669"/>
    <property type="project" value="UniProtKB-KW"/>
</dbReference>
<feature type="domain" description="Helicase C-terminal" evidence="11">
    <location>
        <begin position="572"/>
        <end position="749"/>
    </location>
</feature>
<dbReference type="InterPro" id="IPR001650">
    <property type="entry name" value="Helicase_C-like"/>
</dbReference>
<evidence type="ECO:0000256" key="9">
    <source>
        <dbReference type="SAM" id="MobiDB-lite"/>
    </source>
</evidence>
<dbReference type="GO" id="GO:0003677">
    <property type="term" value="F:DNA binding"/>
    <property type="evidence" value="ECO:0007669"/>
    <property type="project" value="UniProtKB-KW"/>
</dbReference>
<evidence type="ECO:0000256" key="2">
    <source>
        <dbReference type="ARBA" id="ARBA00007025"/>
    </source>
</evidence>
<dbReference type="InterPro" id="IPR014001">
    <property type="entry name" value="Helicase_ATP-bd"/>
</dbReference>
<dbReference type="SMART" id="SM00487">
    <property type="entry name" value="DEXDc"/>
    <property type="match status" value="1"/>
</dbReference>
<organism evidence="12">
    <name type="scientific">Hirondellea gigas</name>
    <dbReference type="NCBI Taxonomy" id="1518452"/>
    <lineage>
        <taxon>Eukaryota</taxon>
        <taxon>Metazoa</taxon>
        <taxon>Ecdysozoa</taxon>
        <taxon>Arthropoda</taxon>
        <taxon>Crustacea</taxon>
        <taxon>Multicrustacea</taxon>
        <taxon>Malacostraca</taxon>
        <taxon>Eumalacostraca</taxon>
        <taxon>Peracarida</taxon>
        <taxon>Amphipoda</taxon>
        <taxon>Amphilochidea</taxon>
        <taxon>Lysianassida</taxon>
        <taxon>Lysianassidira</taxon>
        <taxon>Lysianassoidea</taxon>
        <taxon>Lysianassidae</taxon>
        <taxon>Hirondellea</taxon>
    </lineage>
</organism>
<dbReference type="CDD" id="cd18793">
    <property type="entry name" value="SF2_C_SNF"/>
    <property type="match status" value="1"/>
</dbReference>
<dbReference type="Pfam" id="PF00271">
    <property type="entry name" value="Helicase_C"/>
    <property type="match status" value="1"/>
</dbReference>
<feature type="region of interest" description="Disordered" evidence="9">
    <location>
        <begin position="479"/>
        <end position="533"/>
    </location>
</feature>
<comment type="similarity">
    <text evidence="2">Belongs to the SNF2/RAD54 helicase family.</text>
</comment>
<dbReference type="GO" id="GO:0004386">
    <property type="term" value="F:helicase activity"/>
    <property type="evidence" value="ECO:0007669"/>
    <property type="project" value="UniProtKB-KW"/>
</dbReference>
<feature type="compositionally biased region" description="Acidic residues" evidence="9">
    <location>
        <begin position="41"/>
        <end position="54"/>
    </location>
</feature>
<keyword evidence="3" id="KW-0547">Nucleotide-binding</keyword>
<dbReference type="Gene3D" id="3.40.50.300">
    <property type="entry name" value="P-loop containing nucleotide triphosphate hydrolases"/>
    <property type="match status" value="1"/>
</dbReference>
<protein>
    <submittedName>
        <fullName evidence="12">Transcriptional regulator ATRX-like</fullName>
    </submittedName>
</protein>
<evidence type="ECO:0000256" key="5">
    <source>
        <dbReference type="ARBA" id="ARBA00022806"/>
    </source>
</evidence>
<evidence type="ECO:0000259" key="10">
    <source>
        <dbReference type="PROSITE" id="PS51192"/>
    </source>
</evidence>
<dbReference type="InterPro" id="IPR044574">
    <property type="entry name" value="ARIP4-like"/>
</dbReference>
<reference evidence="12" key="1">
    <citation type="journal article" date="2018" name="Biosci. Biotechnol. Biochem.">
        <title>Polysaccharide hydrolase of the hadal zone amphipods Hirondellea gigas.</title>
        <authorList>
            <person name="Kobayashi H."/>
            <person name="Nagahama T."/>
            <person name="Arai W."/>
            <person name="Sasagawa Y."/>
            <person name="Umeda M."/>
            <person name="Hayashi T."/>
            <person name="Nikaido I."/>
            <person name="Watanabe H."/>
            <person name="Oguri K."/>
            <person name="Kitazato H."/>
            <person name="Fujioka K."/>
            <person name="Kido Y."/>
            <person name="Takami H."/>
        </authorList>
    </citation>
    <scope>NUCLEOTIDE SEQUENCE</scope>
    <source>
        <tissue evidence="12">Whole body</tissue>
    </source>
</reference>
<feature type="compositionally biased region" description="Low complexity" evidence="9">
    <location>
        <begin position="1013"/>
        <end position="1023"/>
    </location>
</feature>
<evidence type="ECO:0000256" key="7">
    <source>
        <dbReference type="ARBA" id="ARBA00023125"/>
    </source>
</evidence>
<accession>A0A2P2HZ18</accession>
<dbReference type="SUPFAM" id="SSF52540">
    <property type="entry name" value="P-loop containing nucleoside triphosphate hydrolases"/>
    <property type="match status" value="2"/>
</dbReference>
<evidence type="ECO:0000256" key="1">
    <source>
        <dbReference type="ARBA" id="ARBA00004123"/>
    </source>
</evidence>
<evidence type="ECO:0000256" key="4">
    <source>
        <dbReference type="ARBA" id="ARBA00022801"/>
    </source>
</evidence>
<keyword evidence="6" id="KW-0067">ATP-binding</keyword>
<dbReference type="PROSITE" id="PS51194">
    <property type="entry name" value="HELICASE_CTER"/>
    <property type="match status" value="1"/>
</dbReference>
<dbReference type="PANTHER" id="PTHR45797">
    <property type="entry name" value="RAD54-LIKE"/>
    <property type="match status" value="1"/>
</dbReference>
<dbReference type="SMART" id="SM00490">
    <property type="entry name" value="HELICc"/>
    <property type="match status" value="1"/>
</dbReference>
<dbReference type="PROSITE" id="PS51192">
    <property type="entry name" value="HELICASE_ATP_BIND_1"/>
    <property type="match status" value="1"/>
</dbReference>
<evidence type="ECO:0000256" key="8">
    <source>
        <dbReference type="ARBA" id="ARBA00023242"/>
    </source>
</evidence>
<keyword evidence="5" id="KW-0347">Helicase</keyword>
<evidence type="ECO:0000256" key="6">
    <source>
        <dbReference type="ARBA" id="ARBA00022840"/>
    </source>
</evidence>
<dbReference type="GO" id="GO:0005634">
    <property type="term" value="C:nucleus"/>
    <property type="evidence" value="ECO:0007669"/>
    <property type="project" value="UniProtKB-SubCell"/>
</dbReference>
<comment type="subcellular location">
    <subcellularLocation>
        <location evidence="1">Nucleus</location>
    </subcellularLocation>
</comment>
<dbReference type="InterPro" id="IPR027417">
    <property type="entry name" value="P-loop_NTPase"/>
</dbReference>
<evidence type="ECO:0000313" key="12">
    <source>
        <dbReference type="EMBL" id="LAB67021.1"/>
    </source>
</evidence>
<dbReference type="InterPro" id="IPR049730">
    <property type="entry name" value="SNF2/RAD54-like_C"/>
</dbReference>
<evidence type="ECO:0000256" key="3">
    <source>
        <dbReference type="ARBA" id="ARBA00022741"/>
    </source>
</evidence>
<evidence type="ECO:0000259" key="11">
    <source>
        <dbReference type="PROSITE" id="PS51194"/>
    </source>
</evidence>
<feature type="domain" description="Helicase ATP-binding" evidence="10">
    <location>
        <begin position="157"/>
        <end position="345"/>
    </location>
</feature>
<name>A0A2P2HZ18_9CRUS</name>
<proteinExistence type="evidence at transcript level"/>
<keyword evidence="8" id="KW-0539">Nucleus</keyword>
<sequence>MSREKRRKKKRDKEPSTESDSDSDGKGKKSKKRIRKCSSSSEEDDENKEDDTEDTPSKRKVRRIIRDEDLTESTKTATQQEEERRNRIKDRQQLYNKIFEIDVENDQTDLTKLVLDFDSKSKKELISVEPKLIPMLKPHQVQGIKFMWDATCESVQRTIEEEGSGAILAHCMGLGKTLQVIVFIHTLLTCKKLENTMKTVLVLAPVNTIYNWIAEFKKWLKGKLLPFDVIELISSKDLWNRAYRLDEWHTERGVCIMGYDMYRTLVNEKHKKYKGKMKEIFQKTLVSPGPDFVVCDEGHILKNEKTAMSVAVNKLRTARRVVLTGTPLQNNLKEYHCMIQFVKPNLLGTRKEFMNRFVNPIQAGSCADATPKDVKRMKRRAHILHNLLEGCVQRFDYTVLKPFLPPKMEYVISIQLSSLQCELYSYYLANLAQGGPKRVGSGLFVDFNCLSRVWTHPKVLEMQTRRALLNDSEDDEMEDFICDDSTSGSSDDERPKKKNKITTSKESEEEKSEESKPTSPQQDDVPNLPDGLYSNGKVRPDWWKKIVSNSVGSDISEDDWMNKAELSGKMVLLLDILRECCGIGDKVLLFSQSILALNMIEEFLGLIDRGKMDMPSHKDSLPLQFKHWRKERDYLRLDGSVSADIRKTQCKFFNDTTNERCRLFLISTRAGGIGINLVAANRVIIFDSSWNPAHDTQSIFRVYRFGQKKPCYVYRFVAQGTMEEKIYSRQVNKLSTALRVVDEHQIKRYFNTTELSDLYEFNPADVDVRETPIVPEDRLLAEMIIRHKQWIVGYHEHDSLLENQTCEELSEEERKAAWEDFENEKKGLVPQISGRAPINYGGGNMNFPASVPAFDINQVIQSIYSQNPNLSPAQLQENVVMATRQIQKIHLNHYQRVQAYVYNLKNPMIAPEMRAQLPFGNQADVLPLLESQLSVLEDNIRRENQVISQMQPTTAQPSQASLVSAGVAYGGPSTSGASRTNQYVDRSKASAANITNRALPSNRLGAIKLPGNAMAPAQQQQQRNQDKNAKNGAEIVTLE</sequence>
<keyword evidence="7" id="KW-0238">DNA-binding</keyword>
<feature type="compositionally biased region" description="Basic residues" evidence="9">
    <location>
        <begin position="1"/>
        <end position="11"/>
    </location>
</feature>
<dbReference type="InterPro" id="IPR000330">
    <property type="entry name" value="SNF2_N"/>
</dbReference>
<feature type="region of interest" description="Disordered" evidence="9">
    <location>
        <begin position="1"/>
        <end position="87"/>
    </location>
</feature>
<feature type="region of interest" description="Disordered" evidence="9">
    <location>
        <begin position="1013"/>
        <end position="1039"/>
    </location>
</feature>
<dbReference type="InterPro" id="IPR038718">
    <property type="entry name" value="SNF2-like_sf"/>
</dbReference>